<dbReference type="OrthoDB" id="9803598at2"/>
<dbReference type="InterPro" id="IPR019999">
    <property type="entry name" value="Anth_synth_I-like"/>
</dbReference>
<dbReference type="Pfam" id="PF00425">
    <property type="entry name" value="Chorismate_bind"/>
    <property type="match status" value="1"/>
</dbReference>
<dbReference type="EMBL" id="MKEK01000001">
    <property type="protein sequence ID" value="OEY69435.1"/>
    <property type="molecule type" value="Genomic_DNA"/>
</dbReference>
<feature type="domain" description="Chorismate-utilising enzyme C-terminal" evidence="3">
    <location>
        <begin position="189"/>
        <end position="442"/>
    </location>
</feature>
<evidence type="ECO:0000256" key="1">
    <source>
        <dbReference type="ARBA" id="ARBA00013139"/>
    </source>
</evidence>
<evidence type="ECO:0000313" key="6">
    <source>
        <dbReference type="Proteomes" id="UP000242258"/>
    </source>
</evidence>
<reference evidence="6" key="1">
    <citation type="submission" date="2016-09" db="EMBL/GenBank/DDBJ databases">
        <authorList>
            <person name="Wan X."/>
            <person name="Hou S."/>
        </authorList>
    </citation>
    <scope>NUCLEOTIDE SEQUENCE [LARGE SCALE GENOMIC DNA]</scope>
    <source>
        <strain evidence="6">KH87</strain>
    </source>
</reference>
<sequence length="454" mass="50778">MQQHLIQDKLPKNLLDYFSHFANQPWSMLLDSAASQHVNSRYDILVAEPIATLQAASGLTTLVDAQGQQQTSSNPFALLQQGLNRYFPNKVVTDLPFIGGALGYFGYDLGRYIEKLPTLAEHDIDLPDMAIGFYTWALILDKQQQQLWYVDYHGNAEAEWLKLKQKLLTPPNASVPFSLTSDWQSNMDKASYQQRFEQIQQYLLSGDCYQINLAQRFNAHYQGDEWQAYVKLRDSNAAPFSAFLRLEQGCVLSVSPERLLQLHDKQVETKPIKGTRPRGFCIMTDEIEANNLRNSAKDRAENVMIVDLLRNDLGKVCTPGSVAVPSLFAIESFPAVHHLVSTITGTLANNYTACDLLHAAFPGGSITGAPKVRAMEIIEQLEPHRRSVYCGSIGYINANGDMDTNITIRTLACNQQQIYCWAGGGIVADSNVDSEFQETLDKVNKILPTLLPNK</sequence>
<dbReference type="RefSeq" id="WP_070049001.1">
    <property type="nucleotide sequence ID" value="NZ_CBCSDO010000005.1"/>
</dbReference>
<dbReference type="InterPro" id="IPR006805">
    <property type="entry name" value="Anth_synth_I_N"/>
</dbReference>
<evidence type="ECO:0000259" key="3">
    <source>
        <dbReference type="Pfam" id="PF00425"/>
    </source>
</evidence>
<dbReference type="NCBIfam" id="TIGR00553">
    <property type="entry name" value="pabB"/>
    <property type="match status" value="1"/>
</dbReference>
<dbReference type="GO" id="GO:0009396">
    <property type="term" value="P:folic acid-containing compound biosynthetic process"/>
    <property type="evidence" value="ECO:0007669"/>
    <property type="project" value="InterPro"/>
</dbReference>
<dbReference type="PANTHER" id="PTHR11236:SF50">
    <property type="entry name" value="AMINODEOXYCHORISMATE SYNTHASE COMPONENT 1"/>
    <property type="match status" value="1"/>
</dbReference>
<gene>
    <name evidence="5" type="ORF">BI198_07540</name>
</gene>
<dbReference type="Pfam" id="PF04715">
    <property type="entry name" value="Anth_synt_I_N"/>
    <property type="match status" value="1"/>
</dbReference>
<name>A0A1E7Q5J0_9GAMM</name>
<dbReference type="SUPFAM" id="SSF56322">
    <property type="entry name" value="ADC synthase"/>
    <property type="match status" value="1"/>
</dbReference>
<evidence type="ECO:0000259" key="4">
    <source>
        <dbReference type="Pfam" id="PF04715"/>
    </source>
</evidence>
<dbReference type="InterPro" id="IPR005801">
    <property type="entry name" value="ADC_synthase"/>
</dbReference>
<evidence type="ECO:0000313" key="5">
    <source>
        <dbReference type="EMBL" id="OEY69435.1"/>
    </source>
</evidence>
<feature type="domain" description="Anthranilate synthase component I N-terminal" evidence="4">
    <location>
        <begin position="16"/>
        <end position="148"/>
    </location>
</feature>
<dbReference type="InterPro" id="IPR015890">
    <property type="entry name" value="Chorismate_C"/>
</dbReference>
<dbReference type="PRINTS" id="PR00095">
    <property type="entry name" value="ANTSNTHASEI"/>
</dbReference>
<dbReference type="Proteomes" id="UP000242258">
    <property type="component" value="Unassembled WGS sequence"/>
</dbReference>
<organism evidence="5 6">
    <name type="scientific">Rheinheimera salexigens</name>
    <dbReference type="NCBI Taxonomy" id="1628148"/>
    <lineage>
        <taxon>Bacteria</taxon>
        <taxon>Pseudomonadati</taxon>
        <taxon>Pseudomonadota</taxon>
        <taxon>Gammaproteobacteria</taxon>
        <taxon>Chromatiales</taxon>
        <taxon>Chromatiaceae</taxon>
        <taxon>Rheinheimera</taxon>
    </lineage>
</organism>
<dbReference type="EC" id="2.6.1.85" evidence="1"/>
<dbReference type="STRING" id="1628148.BI198_07540"/>
<keyword evidence="6" id="KW-1185">Reference proteome</keyword>
<dbReference type="GO" id="GO:0000162">
    <property type="term" value="P:L-tryptophan biosynthetic process"/>
    <property type="evidence" value="ECO:0007669"/>
    <property type="project" value="TreeGrafter"/>
</dbReference>
<accession>A0A1E7Q5J0</accession>
<comment type="caution">
    <text evidence="5">The sequence shown here is derived from an EMBL/GenBank/DDBJ whole genome shotgun (WGS) entry which is preliminary data.</text>
</comment>
<dbReference type="Gene3D" id="3.60.120.10">
    <property type="entry name" value="Anthranilate synthase"/>
    <property type="match status" value="1"/>
</dbReference>
<dbReference type="InterPro" id="IPR005802">
    <property type="entry name" value="ADC_synth_comp_1"/>
</dbReference>
<evidence type="ECO:0000256" key="2">
    <source>
        <dbReference type="ARBA" id="ARBA00022679"/>
    </source>
</evidence>
<dbReference type="PANTHER" id="PTHR11236">
    <property type="entry name" value="AMINOBENZOATE/ANTHRANILATE SYNTHASE"/>
    <property type="match status" value="1"/>
</dbReference>
<protein>
    <recommendedName>
        <fullName evidence="1">aminodeoxychorismate synthase</fullName>
        <ecNumber evidence="1">2.6.1.85</ecNumber>
    </recommendedName>
</protein>
<proteinExistence type="predicted"/>
<keyword evidence="2" id="KW-0808">Transferase</keyword>
<dbReference type="GO" id="GO:0046820">
    <property type="term" value="F:4-amino-4-deoxychorismate synthase activity"/>
    <property type="evidence" value="ECO:0007669"/>
    <property type="project" value="UniProtKB-EC"/>
</dbReference>
<dbReference type="AlphaFoldDB" id="A0A1E7Q5J0"/>